<accession>A0A484R1U5</accession>
<dbReference type="AlphaFoldDB" id="A0A484R1U5"/>
<evidence type="ECO:0000313" key="3">
    <source>
        <dbReference type="EMBL" id="VFR50605.1"/>
    </source>
</evidence>
<evidence type="ECO:0000313" key="2">
    <source>
        <dbReference type="EMBL" id="VFR44504.1"/>
    </source>
</evidence>
<evidence type="ECO:0000256" key="1">
    <source>
        <dbReference type="SAM" id="Phobius"/>
    </source>
</evidence>
<dbReference type="EMBL" id="CAADIH010000019">
    <property type="protein sequence ID" value="VFR44504.1"/>
    <property type="molecule type" value="Genomic_DNA"/>
</dbReference>
<name>A0A484R1U5_9ZZZZ</name>
<reference evidence="2" key="1">
    <citation type="submission" date="2019-03" db="EMBL/GenBank/DDBJ databases">
        <authorList>
            <person name="Danneels B."/>
        </authorList>
    </citation>
    <scope>NUCLEOTIDE SEQUENCE</scope>
</reference>
<dbReference type="SUPFAM" id="SSF103481">
    <property type="entry name" value="Multidrug resistance efflux transporter EmrE"/>
    <property type="match status" value="1"/>
</dbReference>
<keyword evidence="1" id="KW-1133">Transmembrane helix</keyword>
<sequence length="41" mass="4583">MALAFFIVPIFGHFFLGEKVQWNTFAGAALILSGVWLSIIR</sequence>
<keyword evidence="1" id="KW-0472">Membrane</keyword>
<keyword evidence="1" id="KW-0812">Transmembrane</keyword>
<dbReference type="Gene3D" id="1.10.3730.20">
    <property type="match status" value="1"/>
</dbReference>
<organism evidence="2">
    <name type="scientific">plant metagenome</name>
    <dbReference type="NCBI Taxonomy" id="1297885"/>
    <lineage>
        <taxon>unclassified sequences</taxon>
        <taxon>metagenomes</taxon>
        <taxon>organismal metagenomes</taxon>
    </lineage>
</organism>
<protein>
    <recommendedName>
        <fullName evidence="4">EamA domain-containing protein</fullName>
    </recommendedName>
</protein>
<feature type="transmembrane region" description="Helical" evidence="1">
    <location>
        <begin position="20"/>
        <end position="40"/>
    </location>
</feature>
<proteinExistence type="predicted"/>
<evidence type="ECO:0008006" key="4">
    <source>
        <dbReference type="Google" id="ProtNLM"/>
    </source>
</evidence>
<dbReference type="EMBL" id="CAADIE010000037">
    <property type="protein sequence ID" value="VFR50605.1"/>
    <property type="molecule type" value="Genomic_DNA"/>
</dbReference>
<gene>
    <name evidence="3" type="ORF">BER1_2818</name>
    <name evidence="2" type="ORF">BER2_2776</name>
</gene>
<dbReference type="InterPro" id="IPR037185">
    <property type="entry name" value="EmrE-like"/>
</dbReference>